<reference evidence="1" key="1">
    <citation type="submission" date="2014-11" db="EMBL/GenBank/DDBJ databases">
        <authorList>
            <person name="Otto D Thomas"/>
            <person name="Naeem Raeece"/>
        </authorList>
    </citation>
    <scope>NUCLEOTIDE SEQUENCE</scope>
</reference>
<dbReference type="EMBL" id="CDMZ01002177">
    <property type="protein sequence ID" value="CEM41127.1"/>
    <property type="molecule type" value="Genomic_DNA"/>
</dbReference>
<name>A0A0G4HAX2_9ALVE</name>
<evidence type="ECO:0000313" key="1">
    <source>
        <dbReference type="EMBL" id="CEM41127.1"/>
    </source>
</evidence>
<accession>A0A0G4HAX2</accession>
<dbReference type="PhylomeDB" id="A0A0G4HAX2"/>
<protein>
    <submittedName>
        <fullName evidence="1">Uncharacterized protein</fullName>
    </submittedName>
</protein>
<dbReference type="VEuPathDB" id="CryptoDB:Cvel_25816"/>
<proteinExistence type="predicted"/>
<dbReference type="AlphaFoldDB" id="A0A0G4HAX2"/>
<gene>
    <name evidence="1" type="ORF">Cvel_25816</name>
</gene>
<organism evidence="1">
    <name type="scientific">Chromera velia CCMP2878</name>
    <dbReference type="NCBI Taxonomy" id="1169474"/>
    <lineage>
        <taxon>Eukaryota</taxon>
        <taxon>Sar</taxon>
        <taxon>Alveolata</taxon>
        <taxon>Colpodellida</taxon>
        <taxon>Chromeraceae</taxon>
        <taxon>Chromera</taxon>
    </lineage>
</organism>
<sequence>MGLAESLRKAYKKECCLHSHLTGDAFPVEVEPRSGTVRADHRRTLERLARKKKKQSKQEVRRVEAIAIREKETGELRRWMEGDKGVSMGVHKKREIPIDQSNFRHRFSSDYKSWRKICLWASRDEVEIDDAVKMGGKEIR</sequence>